<keyword evidence="5" id="KW-0276">Fatty acid metabolism</keyword>
<dbReference type="PANTHER" id="PTHR42879">
    <property type="entry name" value="3-OXOACYL-(ACYL-CARRIER-PROTEIN) REDUCTASE"/>
    <property type="match status" value="1"/>
</dbReference>
<dbReference type="EC" id="1.1.1.100" evidence="3"/>
<evidence type="ECO:0000256" key="6">
    <source>
        <dbReference type="ARBA" id="ARBA00022857"/>
    </source>
</evidence>
<comment type="pathway">
    <text evidence="1">Lipid metabolism; fatty acid biosynthesis.</text>
</comment>
<dbReference type="PRINTS" id="PR00081">
    <property type="entry name" value="GDHRDH"/>
</dbReference>
<feature type="domain" description="Ketoreductase" evidence="11">
    <location>
        <begin position="6"/>
        <end position="189"/>
    </location>
</feature>
<evidence type="ECO:0000256" key="1">
    <source>
        <dbReference type="ARBA" id="ARBA00005194"/>
    </source>
</evidence>
<dbReference type="EMBL" id="CAADFD010000038">
    <property type="protein sequence ID" value="VFJ57986.1"/>
    <property type="molecule type" value="Genomic_DNA"/>
</dbReference>
<keyword evidence="9" id="KW-0275">Fatty acid biosynthesis</keyword>
<protein>
    <recommendedName>
        <fullName evidence="3">3-oxoacyl-[acyl-carrier-protein] reductase</fullName>
        <ecNumber evidence="3">1.1.1.100</ecNumber>
    </recommendedName>
    <alternativeName>
        <fullName evidence="10">3-ketoacyl-acyl carrier protein reductase</fullName>
    </alternativeName>
</protein>
<evidence type="ECO:0000256" key="4">
    <source>
        <dbReference type="ARBA" id="ARBA00022516"/>
    </source>
</evidence>
<dbReference type="Gene3D" id="3.40.50.720">
    <property type="entry name" value="NAD(P)-binding Rossmann-like Domain"/>
    <property type="match status" value="1"/>
</dbReference>
<dbReference type="SUPFAM" id="SSF51735">
    <property type="entry name" value="NAD(P)-binding Rossmann-fold domains"/>
    <property type="match status" value="1"/>
</dbReference>
<dbReference type="InterPro" id="IPR057326">
    <property type="entry name" value="KR_dom"/>
</dbReference>
<keyword evidence="4" id="KW-0444">Lipid biosynthesis</keyword>
<dbReference type="PANTHER" id="PTHR42879:SF2">
    <property type="entry name" value="3-OXOACYL-[ACYL-CARRIER-PROTEIN] REDUCTASE FABG"/>
    <property type="match status" value="1"/>
</dbReference>
<gene>
    <name evidence="12" type="ORF">BECKFW1821B_GA0114236_103816</name>
</gene>
<dbReference type="NCBIfam" id="NF004197">
    <property type="entry name" value="PRK05653.1-1"/>
    <property type="match status" value="1"/>
</dbReference>
<evidence type="ECO:0000256" key="3">
    <source>
        <dbReference type="ARBA" id="ARBA00012948"/>
    </source>
</evidence>
<evidence type="ECO:0000256" key="9">
    <source>
        <dbReference type="ARBA" id="ARBA00023160"/>
    </source>
</evidence>
<accession>A0A450SVH3</accession>
<dbReference type="FunFam" id="3.40.50.720:FF:000037">
    <property type="entry name" value="3-oxoacyl-[acyl-carrier-protein] reductase FabG"/>
    <property type="match status" value="1"/>
</dbReference>
<keyword evidence="7" id="KW-0560">Oxidoreductase</keyword>
<reference evidence="12" key="1">
    <citation type="submission" date="2019-02" db="EMBL/GenBank/DDBJ databases">
        <authorList>
            <person name="Gruber-Vodicka R. H."/>
            <person name="Seah K. B. B."/>
        </authorList>
    </citation>
    <scope>NUCLEOTIDE SEQUENCE</scope>
    <source>
        <strain evidence="12">BECK_BZ106</strain>
    </source>
</reference>
<dbReference type="PRINTS" id="PR00080">
    <property type="entry name" value="SDRFAMILY"/>
</dbReference>
<proteinExistence type="inferred from homology"/>
<dbReference type="PROSITE" id="PS00061">
    <property type="entry name" value="ADH_SHORT"/>
    <property type="match status" value="1"/>
</dbReference>
<keyword evidence="6" id="KW-0521">NADP</keyword>
<name>A0A450SVH3_9GAMM</name>
<evidence type="ECO:0000256" key="7">
    <source>
        <dbReference type="ARBA" id="ARBA00023002"/>
    </source>
</evidence>
<dbReference type="GO" id="GO:0030497">
    <property type="term" value="P:fatty acid elongation"/>
    <property type="evidence" value="ECO:0007669"/>
    <property type="project" value="UniProtKB-ARBA"/>
</dbReference>
<evidence type="ECO:0000256" key="8">
    <source>
        <dbReference type="ARBA" id="ARBA00023098"/>
    </source>
</evidence>
<dbReference type="NCBIfam" id="NF009466">
    <property type="entry name" value="PRK12826.1-2"/>
    <property type="match status" value="1"/>
</dbReference>
<evidence type="ECO:0000313" key="12">
    <source>
        <dbReference type="EMBL" id="VFJ57986.1"/>
    </source>
</evidence>
<evidence type="ECO:0000259" key="11">
    <source>
        <dbReference type="SMART" id="SM00822"/>
    </source>
</evidence>
<evidence type="ECO:0000256" key="2">
    <source>
        <dbReference type="ARBA" id="ARBA00006484"/>
    </source>
</evidence>
<evidence type="ECO:0000256" key="5">
    <source>
        <dbReference type="ARBA" id="ARBA00022832"/>
    </source>
</evidence>
<keyword evidence="8" id="KW-0443">Lipid metabolism</keyword>
<dbReference type="Pfam" id="PF13561">
    <property type="entry name" value="adh_short_C2"/>
    <property type="match status" value="1"/>
</dbReference>
<organism evidence="12">
    <name type="scientific">Candidatus Kentrum sp. FW</name>
    <dbReference type="NCBI Taxonomy" id="2126338"/>
    <lineage>
        <taxon>Bacteria</taxon>
        <taxon>Pseudomonadati</taxon>
        <taxon>Pseudomonadota</taxon>
        <taxon>Gammaproteobacteria</taxon>
        <taxon>Candidatus Kentrum</taxon>
    </lineage>
</organism>
<dbReference type="InterPro" id="IPR036291">
    <property type="entry name" value="NAD(P)-bd_dom_sf"/>
</dbReference>
<dbReference type="InterPro" id="IPR020904">
    <property type="entry name" value="Sc_DH/Rdtase_CS"/>
</dbReference>
<comment type="similarity">
    <text evidence="2">Belongs to the short-chain dehydrogenases/reductases (SDR) family.</text>
</comment>
<dbReference type="InterPro" id="IPR002347">
    <property type="entry name" value="SDR_fam"/>
</dbReference>
<sequence>MSFTGEIALVTGASRGIGQAIAVELGSQGATIVGTSTTDSGAANITQLLAERNIKGRGETLNVADGVSIDTLFSDLAADALLPTILVNNAGITRDSLLVRMKEEDWNLVIDTNLTSLYRICRVCAHSMSKKRKGRIINITSAAGALGNAGQINYSAAKAGIVGFTKALARELAPRGVTVNAVSPGIIDTDMMGKLSLQQREALVEHVPLGRIGDAEEVAAAVAYLASSRAAYVTGTTLHVNGGMYMG</sequence>
<dbReference type="InterPro" id="IPR050259">
    <property type="entry name" value="SDR"/>
</dbReference>
<dbReference type="GO" id="GO:0004316">
    <property type="term" value="F:3-oxoacyl-[acyl-carrier-protein] reductase (NADPH) activity"/>
    <property type="evidence" value="ECO:0007669"/>
    <property type="project" value="UniProtKB-EC"/>
</dbReference>
<dbReference type="AlphaFoldDB" id="A0A450SVH3"/>
<evidence type="ECO:0000256" key="10">
    <source>
        <dbReference type="ARBA" id="ARBA00033040"/>
    </source>
</evidence>
<dbReference type="SMART" id="SM00822">
    <property type="entry name" value="PKS_KR"/>
    <property type="match status" value="1"/>
</dbReference>